<reference evidence="9" key="2">
    <citation type="submission" date="2021-01" db="UniProtKB">
        <authorList>
            <consortium name="EnsemblMetazoa"/>
        </authorList>
    </citation>
    <scope>IDENTIFICATION</scope>
</reference>
<evidence type="ECO:0000259" key="8">
    <source>
        <dbReference type="Pfam" id="PF01490"/>
    </source>
</evidence>
<feature type="transmembrane region" description="Helical" evidence="7">
    <location>
        <begin position="76"/>
        <end position="100"/>
    </location>
</feature>
<evidence type="ECO:0000256" key="7">
    <source>
        <dbReference type="SAM" id="Phobius"/>
    </source>
</evidence>
<evidence type="ECO:0000256" key="3">
    <source>
        <dbReference type="ARBA" id="ARBA00022692"/>
    </source>
</evidence>
<feature type="compositionally biased region" description="Basic and acidic residues" evidence="6">
    <location>
        <begin position="22"/>
        <end position="31"/>
    </location>
</feature>
<dbReference type="InParanoid" id="A0A7M7SZX1"/>
<evidence type="ECO:0000256" key="6">
    <source>
        <dbReference type="SAM" id="MobiDB-lite"/>
    </source>
</evidence>
<dbReference type="GeneID" id="105444808"/>
<dbReference type="InterPro" id="IPR013057">
    <property type="entry name" value="AA_transpt_TM"/>
</dbReference>
<organism evidence="9 10">
    <name type="scientific">Strongylocentrotus purpuratus</name>
    <name type="common">Purple sea urchin</name>
    <dbReference type="NCBI Taxonomy" id="7668"/>
    <lineage>
        <taxon>Eukaryota</taxon>
        <taxon>Metazoa</taxon>
        <taxon>Echinodermata</taxon>
        <taxon>Eleutherozoa</taxon>
        <taxon>Echinozoa</taxon>
        <taxon>Echinoidea</taxon>
        <taxon>Euechinoidea</taxon>
        <taxon>Echinacea</taxon>
        <taxon>Camarodonta</taxon>
        <taxon>Echinidea</taxon>
        <taxon>Strongylocentrotidae</taxon>
        <taxon>Strongylocentrotus</taxon>
    </lineage>
</organism>
<name>A0A7M7SZX1_STRPU</name>
<dbReference type="Pfam" id="PF01490">
    <property type="entry name" value="Aa_trans"/>
    <property type="match status" value="1"/>
</dbReference>
<keyword evidence="5 7" id="KW-0472">Membrane</keyword>
<feature type="transmembrane region" description="Helical" evidence="7">
    <location>
        <begin position="164"/>
        <end position="184"/>
    </location>
</feature>
<feature type="transmembrane region" description="Helical" evidence="7">
    <location>
        <begin position="134"/>
        <end position="152"/>
    </location>
</feature>
<feature type="transmembrane region" description="Helical" evidence="7">
    <location>
        <begin position="353"/>
        <end position="373"/>
    </location>
</feature>
<accession>A0A7M7SZX1</accession>
<feature type="transmembrane region" description="Helical" evidence="7">
    <location>
        <begin position="379"/>
        <end position="401"/>
    </location>
</feature>
<dbReference type="PANTHER" id="PTHR48017">
    <property type="entry name" value="OS05G0424000 PROTEIN-RELATED"/>
    <property type="match status" value="1"/>
</dbReference>
<keyword evidence="3 7" id="KW-0812">Transmembrane</keyword>
<feature type="transmembrane region" description="Helical" evidence="7">
    <location>
        <begin position="266"/>
        <end position="290"/>
    </location>
</feature>
<protein>
    <recommendedName>
        <fullName evidence="8">Amino acid transporter transmembrane domain-containing protein</fullName>
    </recommendedName>
</protein>
<keyword evidence="10" id="KW-1185">Reference proteome</keyword>
<dbReference type="OrthoDB" id="655540at2759"/>
<proteinExistence type="predicted"/>
<dbReference type="OMA" id="LMNWFPA"/>
<feature type="transmembrane region" description="Helical" evidence="7">
    <location>
        <begin position="191"/>
        <end position="214"/>
    </location>
</feature>
<evidence type="ECO:0000256" key="5">
    <source>
        <dbReference type="ARBA" id="ARBA00023136"/>
    </source>
</evidence>
<dbReference type="GO" id="GO:0016020">
    <property type="term" value="C:membrane"/>
    <property type="evidence" value="ECO:0007669"/>
    <property type="project" value="UniProtKB-SubCell"/>
</dbReference>
<keyword evidence="2" id="KW-0813">Transport</keyword>
<evidence type="ECO:0000313" key="9">
    <source>
        <dbReference type="EnsemblMetazoa" id="XP_030843676"/>
    </source>
</evidence>
<feature type="transmembrane region" description="Helical" evidence="7">
    <location>
        <begin position="234"/>
        <end position="254"/>
    </location>
</feature>
<feature type="transmembrane region" description="Helical" evidence="7">
    <location>
        <begin position="413"/>
        <end position="436"/>
    </location>
</feature>
<dbReference type="AlphaFoldDB" id="A0A7M7SZX1"/>
<feature type="transmembrane region" description="Helical" evidence="7">
    <location>
        <begin position="310"/>
        <end position="332"/>
    </location>
</feature>
<evidence type="ECO:0000256" key="4">
    <source>
        <dbReference type="ARBA" id="ARBA00022989"/>
    </source>
</evidence>
<feature type="transmembrane region" description="Helical" evidence="7">
    <location>
        <begin position="43"/>
        <end position="64"/>
    </location>
</feature>
<dbReference type="Proteomes" id="UP000007110">
    <property type="component" value="Unassembled WGS sequence"/>
</dbReference>
<evidence type="ECO:0000313" key="10">
    <source>
        <dbReference type="Proteomes" id="UP000007110"/>
    </source>
</evidence>
<evidence type="ECO:0000256" key="2">
    <source>
        <dbReference type="ARBA" id="ARBA00022448"/>
    </source>
</evidence>
<dbReference type="EnsemblMetazoa" id="XM_030987816">
    <property type="protein sequence ID" value="XP_030843676"/>
    <property type="gene ID" value="LOC105444808"/>
</dbReference>
<reference evidence="10" key="1">
    <citation type="submission" date="2015-02" db="EMBL/GenBank/DDBJ databases">
        <title>Genome sequencing for Strongylocentrotus purpuratus.</title>
        <authorList>
            <person name="Murali S."/>
            <person name="Liu Y."/>
            <person name="Vee V."/>
            <person name="English A."/>
            <person name="Wang M."/>
            <person name="Skinner E."/>
            <person name="Han Y."/>
            <person name="Muzny D.M."/>
            <person name="Worley K.C."/>
            <person name="Gibbs R.A."/>
        </authorList>
    </citation>
    <scope>NUCLEOTIDE SEQUENCE</scope>
</reference>
<dbReference type="RefSeq" id="XP_030843676.1">
    <property type="nucleotide sequence ID" value="XM_030987816.1"/>
</dbReference>
<feature type="domain" description="Amino acid transporter transmembrane" evidence="8">
    <location>
        <begin position="42"/>
        <end position="433"/>
    </location>
</feature>
<feature type="region of interest" description="Disordered" evidence="6">
    <location>
        <begin position="16"/>
        <end position="35"/>
    </location>
</feature>
<evidence type="ECO:0000256" key="1">
    <source>
        <dbReference type="ARBA" id="ARBA00004370"/>
    </source>
</evidence>
<dbReference type="KEGG" id="spu:105444808"/>
<sequence length="468" mass="51843">MANNRSDRPLLEIKKSYAGQSSKEEEDHIENTSHSSQFNRMGLSVMTATALISGKIAGLGIQILPGAVARTGAWGLVVAIVALLLSAFSGTLLSKSWILLRQRYSKYRTEIHRYPYPALAYEAYGIWGRRIASVLLYLYGVAICTTGLLILSDNLHVLLKLLNVHLTACAYLPMVAVFVCPFLWMGTPKDFWFVGYFAIITAFTAGGFLFVGSLLDHDTYSGIDHPDEVEVDEIFSSMGDIIFAYAGQSVYPTVQHDMRNPEDFTTSVLLGYAITAIIYFPATITCLIIYGEGYRALHASNILDIVTSHFITVPFIILIMFYTIPVIIITSNPFFQDAEDFFNIPYVFTWKRCLLRSLYILLLLFVAMTFPHFTIFLPLIGGPLVAVVNFILPIVIYAKLVRMEPPASPPESIIPACLTNTCHVIIVLVAILGAGMSSGAAVYHLVTSHDGVYPPCYSNISNFYDFGL</sequence>
<keyword evidence="4 7" id="KW-1133">Transmembrane helix</keyword>
<comment type="subcellular location">
    <subcellularLocation>
        <location evidence="1">Membrane</location>
    </subcellularLocation>
</comment>